<feature type="compositionally biased region" description="Acidic residues" evidence="2">
    <location>
        <begin position="311"/>
        <end position="321"/>
    </location>
</feature>
<feature type="coiled-coil region" evidence="1">
    <location>
        <begin position="145"/>
        <end position="172"/>
    </location>
</feature>
<dbReference type="InterPro" id="IPR014751">
    <property type="entry name" value="XRCC4-like_C"/>
</dbReference>
<dbReference type="OrthoDB" id="8064436at2759"/>
<dbReference type="PANTHER" id="PTHR42067:SF1">
    <property type="entry name" value="MITOTIC APPARATUS PROTEIN P62"/>
    <property type="match status" value="1"/>
</dbReference>
<feature type="compositionally biased region" description="Basic and acidic residues" evidence="2">
    <location>
        <begin position="256"/>
        <end position="269"/>
    </location>
</feature>
<dbReference type="PANTHER" id="PTHR42067">
    <property type="entry name" value="YALI0C15378P"/>
    <property type="match status" value="1"/>
</dbReference>
<dbReference type="FunCoup" id="A0A0C3H9F7">
    <property type="interactions" value="26"/>
</dbReference>
<dbReference type="EMBL" id="KN832879">
    <property type="protein sequence ID" value="KIM99001.1"/>
    <property type="molecule type" value="Genomic_DNA"/>
</dbReference>
<feature type="compositionally biased region" description="Acidic residues" evidence="2">
    <location>
        <begin position="350"/>
        <end position="359"/>
    </location>
</feature>
<dbReference type="InParanoid" id="A0A0C3H9F7"/>
<feature type="region of interest" description="Disordered" evidence="2">
    <location>
        <begin position="214"/>
        <end position="359"/>
    </location>
</feature>
<reference evidence="4" key="2">
    <citation type="submission" date="2015-01" db="EMBL/GenBank/DDBJ databases">
        <title>Evolutionary Origins and Diversification of the Mycorrhizal Mutualists.</title>
        <authorList>
            <consortium name="DOE Joint Genome Institute"/>
            <consortium name="Mycorrhizal Genomics Consortium"/>
            <person name="Kohler A."/>
            <person name="Kuo A."/>
            <person name="Nagy L.G."/>
            <person name="Floudas D."/>
            <person name="Copeland A."/>
            <person name="Barry K.W."/>
            <person name="Cichocki N."/>
            <person name="Veneault-Fourrey C."/>
            <person name="LaButti K."/>
            <person name="Lindquist E.A."/>
            <person name="Lipzen A."/>
            <person name="Lundell T."/>
            <person name="Morin E."/>
            <person name="Murat C."/>
            <person name="Riley R."/>
            <person name="Ohm R."/>
            <person name="Sun H."/>
            <person name="Tunlid A."/>
            <person name="Henrissat B."/>
            <person name="Grigoriev I.V."/>
            <person name="Hibbett D.S."/>
            <person name="Martin F."/>
        </authorList>
    </citation>
    <scope>NUCLEOTIDE SEQUENCE [LARGE SCALE GENOMIC DNA]</scope>
    <source>
        <strain evidence="4">Zn</strain>
    </source>
</reference>
<gene>
    <name evidence="3" type="ORF">OIDMADRAFT_146670</name>
</gene>
<proteinExistence type="predicted"/>
<evidence type="ECO:0000313" key="3">
    <source>
        <dbReference type="EMBL" id="KIM99001.1"/>
    </source>
</evidence>
<name>A0A0C3H9F7_OIDMZ</name>
<dbReference type="Gene3D" id="1.20.5.370">
    <property type="match status" value="1"/>
</dbReference>
<keyword evidence="1" id="KW-0175">Coiled coil</keyword>
<evidence type="ECO:0000313" key="4">
    <source>
        <dbReference type="Proteomes" id="UP000054321"/>
    </source>
</evidence>
<dbReference type="AlphaFoldDB" id="A0A0C3H9F7"/>
<keyword evidence="4" id="KW-1185">Reference proteome</keyword>
<accession>A0A0C3H9F7</accession>
<evidence type="ECO:0000256" key="2">
    <source>
        <dbReference type="SAM" id="MobiDB-lite"/>
    </source>
</evidence>
<dbReference type="SUPFAM" id="SSF58022">
    <property type="entry name" value="XRCC4, C-terminal oligomerization domain"/>
    <property type="match status" value="1"/>
</dbReference>
<dbReference type="HOGENOM" id="CLU_044616_0_0_1"/>
<sequence length="359" mass="39795">MADALPRVIRIPRSDLNDGQEHNVLVHIESAGKHPLDVKLVGTDGESVFSVSFKHNQTFMWKDKNFAGNAEEWDTILSFMLLGTEQNDTTLSVEVAARLEAGPELKITIQRRIEEIIQKLGAITLPEKEEVVELYDWCDLTIQSKDTVERELAELKKLLKAKEAEVKKVNEGMKQMIKLKNEHENDLIEKFSLLLNEKKLKIRDQQRLLASANVDPAKAAAVERSRASTVGSAGPSHGKKRKAGQAAQEESDSDDGLEKKDVDDQRETIDSDDDPPQTPDRGSTADEESEDEAPRPLTGESNPAGKKASAEELEEESEEEALPPRRELPFSKKQPSEQAPPSKAAVAGDSETESDDDEL</sequence>
<protein>
    <submittedName>
        <fullName evidence="3">Uncharacterized protein</fullName>
    </submittedName>
</protein>
<evidence type="ECO:0000256" key="1">
    <source>
        <dbReference type="SAM" id="Coils"/>
    </source>
</evidence>
<dbReference type="STRING" id="913774.A0A0C3H9F7"/>
<reference evidence="3 4" key="1">
    <citation type="submission" date="2014-04" db="EMBL/GenBank/DDBJ databases">
        <authorList>
            <consortium name="DOE Joint Genome Institute"/>
            <person name="Kuo A."/>
            <person name="Martino E."/>
            <person name="Perotto S."/>
            <person name="Kohler A."/>
            <person name="Nagy L.G."/>
            <person name="Floudas D."/>
            <person name="Copeland A."/>
            <person name="Barry K.W."/>
            <person name="Cichocki N."/>
            <person name="Veneault-Fourrey C."/>
            <person name="LaButti K."/>
            <person name="Lindquist E.A."/>
            <person name="Lipzen A."/>
            <person name="Lundell T."/>
            <person name="Morin E."/>
            <person name="Murat C."/>
            <person name="Sun H."/>
            <person name="Tunlid A."/>
            <person name="Henrissat B."/>
            <person name="Grigoriev I.V."/>
            <person name="Hibbett D.S."/>
            <person name="Martin F."/>
            <person name="Nordberg H.P."/>
            <person name="Cantor M.N."/>
            <person name="Hua S.X."/>
        </authorList>
    </citation>
    <scope>NUCLEOTIDE SEQUENCE [LARGE SCALE GENOMIC DNA]</scope>
    <source>
        <strain evidence="3 4">Zn</strain>
    </source>
</reference>
<organism evidence="3 4">
    <name type="scientific">Oidiodendron maius (strain Zn)</name>
    <dbReference type="NCBI Taxonomy" id="913774"/>
    <lineage>
        <taxon>Eukaryota</taxon>
        <taxon>Fungi</taxon>
        <taxon>Dikarya</taxon>
        <taxon>Ascomycota</taxon>
        <taxon>Pezizomycotina</taxon>
        <taxon>Leotiomycetes</taxon>
        <taxon>Leotiomycetes incertae sedis</taxon>
        <taxon>Myxotrichaceae</taxon>
        <taxon>Oidiodendron</taxon>
    </lineage>
</organism>
<dbReference type="Proteomes" id="UP000054321">
    <property type="component" value="Unassembled WGS sequence"/>
</dbReference>